<accession>X1F1Y9</accession>
<name>X1F1Y9_9ZZZZ</name>
<comment type="caution">
    <text evidence="1">The sequence shown here is derived from an EMBL/GenBank/DDBJ whole genome shotgun (WGS) entry which is preliminary data.</text>
</comment>
<protein>
    <recommendedName>
        <fullName evidence="2">DegV family protein</fullName>
    </recommendedName>
</protein>
<sequence>MSKVAIMTDSVSLLTQEIAETYGITVVSTHITMDGKDYLDTDMNLSEFYAQLPQLREAEKFPTIRVIGDKGLVYLVAVLINLQNVAQISLILVGRVCLSSIQNPLSGH</sequence>
<reference evidence="1" key="1">
    <citation type="journal article" date="2014" name="Front. Microbiol.">
        <title>High frequency of phylogenetically diverse reductive dehalogenase-homologous genes in deep subseafloor sedimentary metagenomes.</title>
        <authorList>
            <person name="Kawai M."/>
            <person name="Futagami T."/>
            <person name="Toyoda A."/>
            <person name="Takaki Y."/>
            <person name="Nishi S."/>
            <person name="Hori S."/>
            <person name="Arai W."/>
            <person name="Tsubouchi T."/>
            <person name="Morono Y."/>
            <person name="Uchiyama I."/>
            <person name="Ito T."/>
            <person name="Fujiyama A."/>
            <person name="Inagaki F."/>
            <person name="Takami H."/>
        </authorList>
    </citation>
    <scope>NUCLEOTIDE SEQUENCE</scope>
    <source>
        <strain evidence="1">Expedition CK06-06</strain>
    </source>
</reference>
<dbReference type="AlphaFoldDB" id="X1F1Y9"/>
<dbReference type="SUPFAM" id="SSF82549">
    <property type="entry name" value="DAK1/DegV-like"/>
    <property type="match status" value="1"/>
</dbReference>
<dbReference type="Pfam" id="PF02645">
    <property type="entry name" value="DegV"/>
    <property type="match status" value="1"/>
</dbReference>
<dbReference type="PROSITE" id="PS51482">
    <property type="entry name" value="DEGV"/>
    <property type="match status" value="1"/>
</dbReference>
<evidence type="ECO:0008006" key="2">
    <source>
        <dbReference type="Google" id="ProtNLM"/>
    </source>
</evidence>
<gene>
    <name evidence="1" type="ORF">S03H2_16193</name>
</gene>
<organism evidence="1">
    <name type="scientific">marine sediment metagenome</name>
    <dbReference type="NCBI Taxonomy" id="412755"/>
    <lineage>
        <taxon>unclassified sequences</taxon>
        <taxon>metagenomes</taxon>
        <taxon>ecological metagenomes</taxon>
    </lineage>
</organism>
<evidence type="ECO:0000313" key="1">
    <source>
        <dbReference type="EMBL" id="GAH38937.1"/>
    </source>
</evidence>
<dbReference type="Gene3D" id="3.40.50.10170">
    <property type="match status" value="1"/>
</dbReference>
<proteinExistence type="predicted"/>
<dbReference type="InterPro" id="IPR003797">
    <property type="entry name" value="DegV"/>
</dbReference>
<dbReference type="EMBL" id="BARU01008264">
    <property type="protein sequence ID" value="GAH38937.1"/>
    <property type="molecule type" value="Genomic_DNA"/>
</dbReference>